<dbReference type="InParanoid" id="A0A165FFD5"/>
<dbReference type="Proteomes" id="UP000076871">
    <property type="component" value="Unassembled WGS sequence"/>
</dbReference>
<dbReference type="OrthoDB" id="3233595at2759"/>
<gene>
    <name evidence="1" type="ORF">LAESUDRAFT_811013</name>
</gene>
<proteinExistence type="predicted"/>
<keyword evidence="2" id="KW-1185">Reference proteome</keyword>
<dbReference type="STRING" id="1314785.A0A165FFD5"/>
<protein>
    <submittedName>
        <fullName evidence="1">Uncharacterized protein</fullName>
    </submittedName>
</protein>
<dbReference type="GeneID" id="63831307"/>
<evidence type="ECO:0000313" key="1">
    <source>
        <dbReference type="EMBL" id="KZT08886.1"/>
    </source>
</evidence>
<organism evidence="1 2">
    <name type="scientific">Laetiporus sulphureus 93-53</name>
    <dbReference type="NCBI Taxonomy" id="1314785"/>
    <lineage>
        <taxon>Eukaryota</taxon>
        <taxon>Fungi</taxon>
        <taxon>Dikarya</taxon>
        <taxon>Basidiomycota</taxon>
        <taxon>Agaricomycotina</taxon>
        <taxon>Agaricomycetes</taxon>
        <taxon>Polyporales</taxon>
        <taxon>Laetiporus</taxon>
    </lineage>
</organism>
<reference evidence="1 2" key="1">
    <citation type="journal article" date="2016" name="Mol. Biol. Evol.">
        <title>Comparative Genomics of Early-Diverging Mushroom-Forming Fungi Provides Insights into the Origins of Lignocellulose Decay Capabilities.</title>
        <authorList>
            <person name="Nagy L.G."/>
            <person name="Riley R."/>
            <person name="Tritt A."/>
            <person name="Adam C."/>
            <person name="Daum C."/>
            <person name="Floudas D."/>
            <person name="Sun H."/>
            <person name="Yadav J.S."/>
            <person name="Pangilinan J."/>
            <person name="Larsson K.H."/>
            <person name="Matsuura K."/>
            <person name="Barry K."/>
            <person name="Labutti K."/>
            <person name="Kuo R."/>
            <person name="Ohm R.A."/>
            <person name="Bhattacharya S.S."/>
            <person name="Shirouzu T."/>
            <person name="Yoshinaga Y."/>
            <person name="Martin F.M."/>
            <person name="Grigoriev I.V."/>
            <person name="Hibbett D.S."/>
        </authorList>
    </citation>
    <scope>NUCLEOTIDE SEQUENCE [LARGE SCALE GENOMIC DNA]</scope>
    <source>
        <strain evidence="1 2">93-53</strain>
    </source>
</reference>
<dbReference type="Gene3D" id="3.40.50.720">
    <property type="entry name" value="NAD(P)-binding Rossmann-like Domain"/>
    <property type="match status" value="1"/>
</dbReference>
<dbReference type="AlphaFoldDB" id="A0A165FFD5"/>
<name>A0A165FFD5_9APHY</name>
<dbReference type="RefSeq" id="XP_040766626.1">
    <property type="nucleotide sequence ID" value="XM_040914280.1"/>
</dbReference>
<sequence>MRPFFSPSAQRTFFDRHVPPSSLLAEIAKITSAPLELMFDAVPFPQAQQEAYDILAPGGTLLLVLQLKIEVKSDERKHAVKVFASGYVREENRVIASSLFKVLSGLLEEGAMK</sequence>
<feature type="non-terminal residue" evidence="1">
    <location>
        <position position="113"/>
    </location>
</feature>
<accession>A0A165FFD5</accession>
<evidence type="ECO:0000313" key="2">
    <source>
        <dbReference type="Proteomes" id="UP000076871"/>
    </source>
</evidence>
<dbReference type="EMBL" id="KV427613">
    <property type="protein sequence ID" value="KZT08886.1"/>
    <property type="molecule type" value="Genomic_DNA"/>
</dbReference>